<organism evidence="2 3">
    <name type="scientific">Aminobacter niigataensis</name>
    <dbReference type="NCBI Taxonomy" id="83265"/>
    <lineage>
        <taxon>Bacteria</taxon>
        <taxon>Pseudomonadati</taxon>
        <taxon>Pseudomonadota</taxon>
        <taxon>Alphaproteobacteria</taxon>
        <taxon>Hyphomicrobiales</taxon>
        <taxon>Phyllobacteriaceae</taxon>
        <taxon>Aminobacter</taxon>
    </lineage>
</organism>
<accession>A0ABR6KVS1</accession>
<sequence length="81" mass="8957">MARVRRFFTNLFVNLLIAMAVVISIIAVPLSVVAFLFTAATANSDPNEQYEAVIMFVLMMGVIGVVVAAWAVLRNRQRSIQ</sequence>
<keyword evidence="1" id="KW-0472">Membrane</keyword>
<comment type="caution">
    <text evidence="2">The sequence shown here is derived from an EMBL/GenBank/DDBJ whole genome shotgun (WGS) entry which is preliminary data.</text>
</comment>
<feature type="transmembrane region" description="Helical" evidence="1">
    <location>
        <begin position="12"/>
        <end position="40"/>
    </location>
</feature>
<keyword evidence="1" id="KW-1133">Transmembrane helix</keyword>
<keyword evidence="3" id="KW-1185">Reference proteome</keyword>
<evidence type="ECO:0000313" key="3">
    <source>
        <dbReference type="Proteomes" id="UP000539538"/>
    </source>
</evidence>
<evidence type="ECO:0000313" key="2">
    <source>
        <dbReference type="EMBL" id="MBB4648617.1"/>
    </source>
</evidence>
<dbReference type="Proteomes" id="UP000539538">
    <property type="component" value="Unassembled WGS sequence"/>
</dbReference>
<evidence type="ECO:0000256" key="1">
    <source>
        <dbReference type="SAM" id="Phobius"/>
    </source>
</evidence>
<reference evidence="2 3" key="1">
    <citation type="submission" date="2020-08" db="EMBL/GenBank/DDBJ databases">
        <title>Genomic Encyclopedia of Type Strains, Phase IV (KMG-IV): sequencing the most valuable type-strain genomes for metagenomic binning, comparative biology and taxonomic classification.</title>
        <authorList>
            <person name="Goeker M."/>
        </authorList>
    </citation>
    <scope>NUCLEOTIDE SEQUENCE [LARGE SCALE GENOMIC DNA]</scope>
    <source>
        <strain evidence="2 3">DSM 7050</strain>
    </source>
</reference>
<feature type="transmembrane region" description="Helical" evidence="1">
    <location>
        <begin position="52"/>
        <end position="73"/>
    </location>
</feature>
<dbReference type="RefSeq" id="WP_183260242.1">
    <property type="nucleotide sequence ID" value="NZ_BAAAVZ010000008.1"/>
</dbReference>
<dbReference type="EMBL" id="JACHOT010000001">
    <property type="protein sequence ID" value="MBB4648617.1"/>
    <property type="molecule type" value="Genomic_DNA"/>
</dbReference>
<name>A0ABR6KVS1_9HYPH</name>
<protein>
    <submittedName>
        <fullName evidence="2">Na+/melibiose symporter-like transporter</fullName>
    </submittedName>
</protein>
<proteinExistence type="predicted"/>
<keyword evidence="1" id="KW-0812">Transmembrane</keyword>
<gene>
    <name evidence="2" type="ORF">GGQ99_000339</name>
</gene>